<dbReference type="GO" id="GO:0005759">
    <property type="term" value="C:mitochondrial matrix"/>
    <property type="evidence" value="ECO:0007669"/>
    <property type="project" value="UniProtKB-SubCell"/>
</dbReference>
<evidence type="ECO:0000256" key="6">
    <source>
        <dbReference type="ARBA" id="ARBA00022490"/>
    </source>
</evidence>
<sequence length="289" mass="33267">MGCCTSSDPEETNNEESESFITQDERETRRQSNTEAQKREIAQLKSRISDFKKQVEELKTEKQSLVTRLSKICSVKLTDGNPNIADLSDPNRPDKLADQFSELYDNQWTDSFEKLHERLGFSEKNAIEILLKIVLTTYDICMHQVEHQNKTLENALSLFTGVKGTDQANESVIQESLFNLRTFRAKHYFLDKEDFQRKIEDSLHGTISSNECSACESYIAECIKICWQMCVKYPSMYISAKTNTDFDHGLYTSYTTAGEHVSYVVWPVLFQYEEGPMLKRGIAQGTNQR</sequence>
<keyword evidence="16" id="KW-1185">Reference proteome</keyword>
<keyword evidence="8" id="KW-0175">Coiled coil</keyword>
<name>A0ABD3X3Z2_SINWO</name>
<keyword evidence="9" id="KW-0446">Lipid-binding</keyword>
<dbReference type="PANTHER" id="PTHR21771:SF1">
    <property type="entry name" value="MITOCHONDRIA-EATING PROTEIN"/>
    <property type="match status" value="1"/>
</dbReference>
<dbReference type="PANTHER" id="PTHR21771">
    <property type="entry name" value="MITOCHONDRIA-EATING PROTEIN-RELATED"/>
    <property type="match status" value="1"/>
</dbReference>
<evidence type="ECO:0000256" key="8">
    <source>
        <dbReference type="ARBA" id="ARBA00023054"/>
    </source>
</evidence>
<evidence type="ECO:0000256" key="2">
    <source>
        <dbReference type="ARBA" id="ARBA00004305"/>
    </source>
</evidence>
<evidence type="ECO:0000256" key="5">
    <source>
        <dbReference type="ARBA" id="ARBA00019863"/>
    </source>
</evidence>
<reference evidence="15 16" key="1">
    <citation type="submission" date="2024-11" db="EMBL/GenBank/DDBJ databases">
        <title>Chromosome-level genome assembly of the freshwater bivalve Anodonta woodiana.</title>
        <authorList>
            <person name="Chen X."/>
        </authorList>
    </citation>
    <scope>NUCLEOTIDE SEQUENCE [LARGE SCALE GENOMIC DNA]</scope>
    <source>
        <strain evidence="15">MN2024</strain>
        <tissue evidence="15">Gills</tissue>
    </source>
</reference>
<organism evidence="15 16">
    <name type="scientific">Sinanodonta woodiana</name>
    <name type="common">Chinese pond mussel</name>
    <name type="synonym">Anodonta woodiana</name>
    <dbReference type="NCBI Taxonomy" id="1069815"/>
    <lineage>
        <taxon>Eukaryota</taxon>
        <taxon>Metazoa</taxon>
        <taxon>Spiralia</taxon>
        <taxon>Lophotrochozoa</taxon>
        <taxon>Mollusca</taxon>
        <taxon>Bivalvia</taxon>
        <taxon>Autobranchia</taxon>
        <taxon>Heteroconchia</taxon>
        <taxon>Palaeoheterodonta</taxon>
        <taxon>Unionida</taxon>
        <taxon>Unionoidea</taxon>
        <taxon>Unionidae</taxon>
        <taxon>Unioninae</taxon>
        <taxon>Sinanodonta</taxon>
    </lineage>
</organism>
<accession>A0ABD3X3Z2</accession>
<keyword evidence="11" id="KW-0472">Membrane</keyword>
<keyword evidence="6" id="KW-0963">Cytoplasm</keyword>
<evidence type="ECO:0000256" key="10">
    <source>
        <dbReference type="ARBA" id="ARBA00023128"/>
    </source>
</evidence>
<dbReference type="InterPro" id="IPR026169">
    <property type="entry name" value="MIEAP"/>
</dbReference>
<evidence type="ECO:0000313" key="15">
    <source>
        <dbReference type="EMBL" id="KAL3879698.1"/>
    </source>
</evidence>
<comment type="caution">
    <text evidence="15">The sequence shown here is derived from an EMBL/GenBank/DDBJ whole genome shotgun (WGS) entry which is preliminary data.</text>
</comment>
<feature type="compositionally biased region" description="Basic and acidic residues" evidence="13">
    <location>
        <begin position="23"/>
        <end position="38"/>
    </location>
</feature>
<evidence type="ECO:0000256" key="7">
    <source>
        <dbReference type="ARBA" id="ARBA00022787"/>
    </source>
</evidence>
<evidence type="ECO:0000256" key="13">
    <source>
        <dbReference type="SAM" id="MobiDB-lite"/>
    </source>
</evidence>
<evidence type="ECO:0000256" key="3">
    <source>
        <dbReference type="ARBA" id="ARBA00004496"/>
    </source>
</evidence>
<protein>
    <recommendedName>
        <fullName evidence="5">Mitochondria-eating protein</fullName>
    </recommendedName>
    <alternativeName>
        <fullName evidence="12">Spermatogenesis-associated protein 18</fullName>
    </alternativeName>
</protein>
<gene>
    <name evidence="15" type="ORF">ACJMK2_031985</name>
</gene>
<feature type="domain" description="Mitochondria-eating protein C-terminal" evidence="14">
    <location>
        <begin position="92"/>
        <end position="283"/>
    </location>
</feature>
<comment type="similarity">
    <text evidence="4">Belongs to the MIEAP family.</text>
</comment>
<evidence type="ECO:0000259" key="14">
    <source>
        <dbReference type="Pfam" id="PF16026"/>
    </source>
</evidence>
<dbReference type="EMBL" id="JBJQND010000004">
    <property type="protein sequence ID" value="KAL3879698.1"/>
    <property type="molecule type" value="Genomic_DNA"/>
</dbReference>
<proteinExistence type="inferred from homology"/>
<feature type="region of interest" description="Disordered" evidence="13">
    <location>
        <begin position="1"/>
        <end position="38"/>
    </location>
</feature>
<keyword evidence="10" id="KW-0496">Mitochondrion</keyword>
<dbReference type="GO" id="GO:0005741">
    <property type="term" value="C:mitochondrial outer membrane"/>
    <property type="evidence" value="ECO:0007669"/>
    <property type="project" value="UniProtKB-SubCell"/>
</dbReference>
<feature type="compositionally biased region" description="Acidic residues" evidence="13">
    <location>
        <begin position="8"/>
        <end position="18"/>
    </location>
</feature>
<evidence type="ECO:0000256" key="1">
    <source>
        <dbReference type="ARBA" id="ARBA00004294"/>
    </source>
</evidence>
<evidence type="ECO:0000256" key="12">
    <source>
        <dbReference type="ARBA" id="ARBA00032687"/>
    </source>
</evidence>
<evidence type="ECO:0000256" key="4">
    <source>
        <dbReference type="ARBA" id="ARBA00008233"/>
    </source>
</evidence>
<dbReference type="InterPro" id="IPR031981">
    <property type="entry name" value="MIEAP_C"/>
</dbReference>
<evidence type="ECO:0000256" key="9">
    <source>
        <dbReference type="ARBA" id="ARBA00023121"/>
    </source>
</evidence>
<dbReference type="AlphaFoldDB" id="A0ABD3X3Z2"/>
<keyword evidence="7" id="KW-1000">Mitochondrion outer membrane</keyword>
<dbReference type="Proteomes" id="UP001634394">
    <property type="component" value="Unassembled WGS sequence"/>
</dbReference>
<dbReference type="Pfam" id="PF16026">
    <property type="entry name" value="MIEAP"/>
    <property type="match status" value="1"/>
</dbReference>
<evidence type="ECO:0000313" key="16">
    <source>
        <dbReference type="Proteomes" id="UP001634394"/>
    </source>
</evidence>
<dbReference type="GO" id="GO:0008289">
    <property type="term" value="F:lipid binding"/>
    <property type="evidence" value="ECO:0007669"/>
    <property type="project" value="UniProtKB-KW"/>
</dbReference>
<evidence type="ECO:0000256" key="11">
    <source>
        <dbReference type="ARBA" id="ARBA00023136"/>
    </source>
</evidence>
<comment type="subcellular location">
    <subcellularLocation>
        <location evidence="3">Cytoplasm</location>
    </subcellularLocation>
    <subcellularLocation>
        <location evidence="2">Mitochondrion matrix</location>
    </subcellularLocation>
    <subcellularLocation>
        <location evidence="1">Mitochondrion outer membrane</location>
    </subcellularLocation>
</comment>